<dbReference type="SMART" id="SM00749">
    <property type="entry name" value="BON"/>
    <property type="match status" value="2"/>
</dbReference>
<gene>
    <name evidence="3" type="ORF">SDC9_83320</name>
</gene>
<feature type="compositionally biased region" description="Pro residues" evidence="1">
    <location>
        <begin position="255"/>
        <end position="265"/>
    </location>
</feature>
<protein>
    <recommendedName>
        <fullName evidence="2">BON domain-containing protein</fullName>
    </recommendedName>
</protein>
<proteinExistence type="predicted"/>
<accession>A0A644Z8W0</accession>
<name>A0A644Z8W0_9ZZZZ</name>
<dbReference type="AlphaFoldDB" id="A0A644Z8W0"/>
<dbReference type="Pfam" id="PF04972">
    <property type="entry name" value="BON"/>
    <property type="match status" value="2"/>
</dbReference>
<evidence type="ECO:0000256" key="1">
    <source>
        <dbReference type="SAM" id="MobiDB-lite"/>
    </source>
</evidence>
<dbReference type="Gene3D" id="3.30.1340.30">
    <property type="match status" value="1"/>
</dbReference>
<dbReference type="PANTHER" id="PTHR34606">
    <property type="entry name" value="BON DOMAIN-CONTAINING PROTEIN"/>
    <property type="match status" value="1"/>
</dbReference>
<evidence type="ECO:0000259" key="2">
    <source>
        <dbReference type="PROSITE" id="PS50914"/>
    </source>
</evidence>
<sequence>MKFVHARTTCTVLAAVLLAAGLSACAPVVLGGGAVMGTLMATDRRTTGSQVEDEGIESKVSGRLKDTMNGRGHINVTSYNRQVLLTGEVPTIEESQKAEKEARSIENVKSVVNELGVMPNTGFSQRSRDTLITTKVKASLVDAKDLSSNVFTVTTERDVVYLMGRVTPREAKRSAEIARGVDDVRKVVRVFEIISEDELANYSDNKSSQQAPAVQDAGTSAAPAQGVVTPSTAPAPAAAQPASSLPARSEIQGTPLPPVQTAPVR</sequence>
<feature type="compositionally biased region" description="Low complexity" evidence="1">
    <location>
        <begin position="230"/>
        <end position="249"/>
    </location>
</feature>
<dbReference type="EMBL" id="VSSQ01007697">
    <property type="protein sequence ID" value="MPM36718.1"/>
    <property type="molecule type" value="Genomic_DNA"/>
</dbReference>
<dbReference type="InterPro" id="IPR051686">
    <property type="entry name" value="Lipoprotein_DolP"/>
</dbReference>
<feature type="domain" description="BON" evidence="2">
    <location>
        <begin position="128"/>
        <end position="195"/>
    </location>
</feature>
<dbReference type="InterPro" id="IPR014004">
    <property type="entry name" value="Transpt-assoc_nodulatn_dom_bac"/>
</dbReference>
<dbReference type="InterPro" id="IPR007055">
    <property type="entry name" value="BON_dom"/>
</dbReference>
<feature type="domain" description="BON" evidence="2">
    <location>
        <begin position="52"/>
        <end position="119"/>
    </location>
</feature>
<dbReference type="PROSITE" id="PS50914">
    <property type="entry name" value="BON"/>
    <property type="match status" value="2"/>
</dbReference>
<feature type="region of interest" description="Disordered" evidence="1">
    <location>
        <begin position="204"/>
        <end position="265"/>
    </location>
</feature>
<comment type="caution">
    <text evidence="3">The sequence shown here is derived from an EMBL/GenBank/DDBJ whole genome shotgun (WGS) entry which is preliminary data.</text>
</comment>
<dbReference type="PANTHER" id="PTHR34606:SF15">
    <property type="entry name" value="BON DOMAIN-CONTAINING PROTEIN"/>
    <property type="match status" value="1"/>
</dbReference>
<reference evidence="3" key="1">
    <citation type="submission" date="2019-08" db="EMBL/GenBank/DDBJ databases">
        <authorList>
            <person name="Kucharzyk K."/>
            <person name="Murdoch R.W."/>
            <person name="Higgins S."/>
            <person name="Loffler F."/>
        </authorList>
    </citation>
    <scope>NUCLEOTIDE SEQUENCE</scope>
</reference>
<dbReference type="PROSITE" id="PS51257">
    <property type="entry name" value="PROKAR_LIPOPROTEIN"/>
    <property type="match status" value="1"/>
</dbReference>
<evidence type="ECO:0000313" key="3">
    <source>
        <dbReference type="EMBL" id="MPM36718.1"/>
    </source>
</evidence>
<organism evidence="3">
    <name type="scientific">bioreactor metagenome</name>
    <dbReference type="NCBI Taxonomy" id="1076179"/>
    <lineage>
        <taxon>unclassified sequences</taxon>
        <taxon>metagenomes</taxon>
        <taxon>ecological metagenomes</taxon>
    </lineage>
</organism>